<dbReference type="PANTHER" id="PTHR30009:SF4">
    <property type="entry name" value="PTS SYSTEM N-ACETYLGLUCOSAMINE-SPECIFIC EIICBA COMPONENT"/>
    <property type="match status" value="1"/>
</dbReference>
<evidence type="ECO:0000256" key="1">
    <source>
        <dbReference type="ARBA" id="ARBA00022448"/>
    </source>
</evidence>
<dbReference type="KEGG" id="ahe:Arch_0470"/>
<organism evidence="7 8">
    <name type="scientific">Arcanobacterium haemolyticum (strain ATCC 9345 / DSM 20595 / CCM 5947 / CCUG 17215 / LMG 16163 / NBRC 15585 / NCTC 8452 / 11018)</name>
    <dbReference type="NCBI Taxonomy" id="644284"/>
    <lineage>
        <taxon>Bacteria</taxon>
        <taxon>Bacillati</taxon>
        <taxon>Actinomycetota</taxon>
        <taxon>Actinomycetes</taxon>
        <taxon>Actinomycetales</taxon>
        <taxon>Actinomycetaceae</taxon>
        <taxon>Arcanobacterium</taxon>
    </lineage>
</organism>
<dbReference type="GO" id="GO:0009401">
    <property type="term" value="P:phosphoenolpyruvate-dependent sugar phosphotransferase system"/>
    <property type="evidence" value="ECO:0007669"/>
    <property type="project" value="UniProtKB-KW"/>
</dbReference>
<gene>
    <name evidence="7" type="ordered locus">Arch_0470</name>
</gene>
<dbReference type="EMBL" id="CP002045">
    <property type="protein sequence ID" value="ADH92218.1"/>
    <property type="molecule type" value="Genomic_DNA"/>
</dbReference>
<evidence type="ECO:0000256" key="2">
    <source>
        <dbReference type="ARBA" id="ARBA00022597"/>
    </source>
</evidence>
<keyword evidence="1" id="KW-0813">Transport</keyword>
<dbReference type="STRING" id="644284.Arch_0470"/>
<dbReference type="SUPFAM" id="SSF55604">
    <property type="entry name" value="Glucose permease domain IIB"/>
    <property type="match status" value="1"/>
</dbReference>
<dbReference type="HOGENOM" id="CLU_012312_8_4_11"/>
<sequence>MNELAEDFVLGLGGAENIIEAVPAYTRIRIEVGSIGAVNEDLLRAAGAHGVVRQKHYIQLIVGPSADELARAICDLIVA</sequence>
<dbReference type="AlphaFoldDB" id="D7BMR9"/>
<evidence type="ECO:0000313" key="7">
    <source>
        <dbReference type="EMBL" id="ADH92218.1"/>
    </source>
</evidence>
<keyword evidence="2" id="KW-0762">Sugar transport</keyword>
<dbReference type="OrthoDB" id="2045873at2"/>
<dbReference type="InterPro" id="IPR050429">
    <property type="entry name" value="PTS_Glucose_EIICBA"/>
</dbReference>
<evidence type="ECO:0000256" key="5">
    <source>
        <dbReference type="PROSITE-ProRule" id="PRU00421"/>
    </source>
</evidence>
<accession>D7BMR9</accession>
<keyword evidence="4" id="KW-0598">Phosphotransferase system</keyword>
<protein>
    <submittedName>
        <fullName evidence="7">Phosphotransferase system PTS EIIB protein</fullName>
    </submittedName>
</protein>
<dbReference type="GO" id="GO:0005886">
    <property type="term" value="C:plasma membrane"/>
    <property type="evidence" value="ECO:0007669"/>
    <property type="project" value="TreeGrafter"/>
</dbReference>
<feature type="domain" description="PTS EIIB type-1" evidence="6">
    <location>
        <begin position="2"/>
        <end position="79"/>
    </location>
</feature>
<dbReference type="GO" id="GO:0090563">
    <property type="term" value="F:protein-phosphocysteine-sugar phosphotransferase activity"/>
    <property type="evidence" value="ECO:0007669"/>
    <property type="project" value="TreeGrafter"/>
</dbReference>
<proteinExistence type="predicted"/>
<keyword evidence="3" id="KW-0808">Transferase</keyword>
<dbReference type="GO" id="GO:0015764">
    <property type="term" value="P:N-acetylglucosamine transport"/>
    <property type="evidence" value="ECO:0007669"/>
    <property type="project" value="TreeGrafter"/>
</dbReference>
<evidence type="ECO:0000256" key="3">
    <source>
        <dbReference type="ARBA" id="ARBA00022679"/>
    </source>
</evidence>
<evidence type="ECO:0000256" key="4">
    <source>
        <dbReference type="ARBA" id="ARBA00022683"/>
    </source>
</evidence>
<dbReference type="InterPro" id="IPR001996">
    <property type="entry name" value="PTS_IIB_1"/>
</dbReference>
<name>D7BMR9_ARCHD</name>
<evidence type="ECO:0000313" key="8">
    <source>
        <dbReference type="Proteomes" id="UP000000376"/>
    </source>
</evidence>
<reference evidence="7 8" key="1">
    <citation type="journal article" date="2010" name="Stand. Genomic Sci.">
        <title>Complete genome sequence of Arcanobacterium haemolyticum type strain (11018).</title>
        <authorList>
            <person name="Yasawong M."/>
            <person name="Teshima H."/>
            <person name="Lapidus A."/>
            <person name="Nolan M."/>
            <person name="Lucas S."/>
            <person name="Glavina Del Rio T."/>
            <person name="Tice H."/>
            <person name="Cheng J."/>
            <person name="Bruce D."/>
            <person name="Detter C."/>
            <person name="Tapia R."/>
            <person name="Han C."/>
            <person name="Goodwin L."/>
            <person name="Pitluck S."/>
            <person name="Liolios K."/>
            <person name="Ivanova N."/>
            <person name="Mavromatis K."/>
            <person name="Mikhailova N."/>
            <person name="Pati A."/>
            <person name="Chen A."/>
            <person name="Palaniappan K."/>
            <person name="Land M."/>
            <person name="Hauser L."/>
            <person name="Chang Y."/>
            <person name="Jeffries C."/>
            <person name="Rohde M."/>
            <person name="Sikorski J."/>
            <person name="Pukall R."/>
            <person name="Goker M."/>
            <person name="Woyke T."/>
            <person name="Bristow J."/>
            <person name="Eisen J."/>
            <person name="Markowitz V."/>
            <person name="Hugenholtz P."/>
            <person name="Kyrpides N."/>
            <person name="Klenk H."/>
        </authorList>
    </citation>
    <scope>NUCLEOTIDE SEQUENCE [LARGE SCALE GENOMIC DNA]</scope>
    <source>
        <strain evidence="8">ATCC 9345 / DSM 20595 / CCUG 17215 / LMG 16163 / NBRC 15585 / NCTC 8452 / 11018</strain>
    </source>
</reference>
<keyword evidence="8" id="KW-1185">Reference proteome</keyword>
<dbReference type="eggNOG" id="COG1264">
    <property type="taxonomic scope" value="Bacteria"/>
</dbReference>
<dbReference type="InterPro" id="IPR036878">
    <property type="entry name" value="Glu_permease_IIB"/>
</dbReference>
<dbReference type="GO" id="GO:0008982">
    <property type="term" value="F:protein-N(PI)-phosphohistidine-sugar phosphotransferase activity"/>
    <property type="evidence" value="ECO:0007669"/>
    <property type="project" value="InterPro"/>
</dbReference>
<comment type="caution">
    <text evidence="5">Lacks conserved residue(s) required for the propagation of feature annotation.</text>
</comment>
<dbReference type="RefSeq" id="WP_013169716.1">
    <property type="nucleotide sequence ID" value="NC_014218.1"/>
</dbReference>
<dbReference type="Gene3D" id="3.30.1360.60">
    <property type="entry name" value="Glucose permease domain IIB"/>
    <property type="match status" value="1"/>
</dbReference>
<dbReference type="PANTHER" id="PTHR30009">
    <property type="entry name" value="CYTOCHROME C-TYPE SYNTHESIS PROTEIN AND PTS TRANSMEMBRANE COMPONENT"/>
    <property type="match status" value="1"/>
</dbReference>
<evidence type="ECO:0000259" key="6">
    <source>
        <dbReference type="PROSITE" id="PS51098"/>
    </source>
</evidence>
<dbReference type="Proteomes" id="UP000000376">
    <property type="component" value="Chromosome"/>
</dbReference>
<dbReference type="PROSITE" id="PS51098">
    <property type="entry name" value="PTS_EIIB_TYPE_1"/>
    <property type="match status" value="1"/>
</dbReference>